<reference key="2">
    <citation type="journal article" date="2000" name="Nature">
        <title>Sequence and analysis of chromosome 3 of the plant Arabidopsis thaliana.</title>
        <authorList>
            <consortium name="European Union Chromosome 3 Arabidopsis Sequencing Consortium"/>
            <consortium name="Institute for Genomic Research"/>
            <consortium name="Kazusa DNA Research Institute"/>
            <person name="Salanoubat M."/>
            <person name="Lemcke K."/>
            <person name="Rieger M."/>
            <person name="Ansorge W."/>
            <person name="Unseld M."/>
            <person name="Fartmann B."/>
            <person name="Valle G."/>
            <person name="Blocker H."/>
            <person name="Perez-Alonso M."/>
            <person name="Obermaier B."/>
            <person name="Delseny M."/>
            <person name="Boutry M."/>
            <person name="Grivell L.A."/>
            <person name="Mache R."/>
            <person name="Puigdomenech P."/>
            <person name="De Simone V."/>
            <person name="Choisne N."/>
            <person name="Artiguenave F."/>
            <person name="Robert C."/>
            <person name="Brottier P."/>
            <person name="Wincker P."/>
            <person name="Cattolico L."/>
            <person name="Weissenbach J."/>
            <person name="Saurin W."/>
            <person name="Quetier F."/>
            <person name="Schafer M."/>
            <person name="Muller-Auer S."/>
            <person name="Gabel C."/>
            <person name="Fuchs M."/>
            <person name="Benes V."/>
            <person name="Wurmbach E."/>
            <person name="Drzonek H."/>
            <person name="Erfle H."/>
            <person name="Jordan N."/>
            <person name="Bangert S."/>
            <person name="Wiedelmann R."/>
            <person name="Kranz H."/>
            <person name="Voss H."/>
            <person name="Holland R."/>
            <person name="Brandt P."/>
            <person name="Nyakatura G."/>
            <person name="Vezzi A."/>
            <person name="D'Angelo M."/>
            <person name="Pallavicini A."/>
            <person name="Toppo S."/>
            <person name="Simionati B."/>
            <person name="Conrad A."/>
            <person name="Hornischer K."/>
            <person name="Kauer G."/>
            <person name="Lohnert T.H."/>
            <person name="Nordsiek G."/>
            <person name="Reichelt J."/>
            <person name="Scharfe M."/>
            <person name="Schon O."/>
            <person name="Bargues M."/>
            <person name="Terol J."/>
            <person name="Climent J."/>
            <person name="Navarro P."/>
            <person name="Collado C."/>
            <person name="Perez-Perez A."/>
            <person name="Ottenwalder B."/>
            <person name="Duchemin D."/>
            <person name="Cooke R."/>
            <person name="Laudie M."/>
            <person name="Berger-Llauro C."/>
            <person name="Purnelle B."/>
            <person name="Masuy D."/>
            <person name="de Haan M."/>
            <person name="Maarse A.C."/>
            <person name="Alcaraz J.P."/>
            <person name="Cottet A."/>
            <person name="Casacuberta E."/>
            <person name="Monfort A."/>
            <person name="Argiriou A."/>
            <person name="flores M."/>
            <person name="Liguori R."/>
            <person name="Vitale D."/>
            <person name="Mannhaupt G."/>
            <person name="Haase D."/>
            <person name="Schoof H."/>
            <person name="Rudd S."/>
            <person name="Zaccaria P."/>
            <person name="Mewes H.W."/>
            <person name="Mayer K.F."/>
            <person name="Kaul S."/>
            <person name="Town C.D."/>
            <person name="Koo H.L."/>
            <person name="Tallon L.J."/>
            <person name="Jenkins J."/>
            <person name="Rooney T."/>
            <person name="Rizzo M."/>
            <person name="Walts A."/>
            <person name="Utterback T."/>
            <person name="Fujii C.Y."/>
            <person name="Shea T.P."/>
            <person name="Creasy T.H."/>
            <person name="Haas B."/>
            <person name="Maiti R."/>
            <person name="Wu D."/>
            <person name="Peterson J."/>
            <person name="Van Aken S."/>
            <person name="Pai G."/>
            <person name="Militscher J."/>
            <person name="Sellers P."/>
            <person name="Gill J.E."/>
            <person name="Feldblyum T.V."/>
            <person name="Preuss D."/>
            <person name="Lin X."/>
            <person name="Nierman W.C."/>
            <person name="Salzberg S.L."/>
            <person name="White O."/>
            <person name="Venter J.C."/>
            <person name="Fraser C.M."/>
            <person name="Kaneko T."/>
            <person name="Nakamura Y."/>
            <person name="Sato S."/>
            <person name="Kato T."/>
            <person name="Asamizu E."/>
            <person name="Sasamoto S."/>
            <person name="Kimura T."/>
            <person name="Idesawa K."/>
            <person name="Kawashima K."/>
            <person name="Kishida Y."/>
            <person name="Kiyokawa C."/>
            <person name="Kohara M."/>
            <person name="Matsumoto M."/>
            <person name="Matsuno A."/>
            <person name="Muraki A."/>
            <person name="Nakayama S."/>
            <person name="Nakazaki N."/>
            <person name="Shinpo S."/>
            <person name="Takeuchi C."/>
            <person name="Wada T."/>
            <person name="Watanabe A."/>
            <person name="Yamada M."/>
            <person name="Yasuda M."/>
            <person name="Tabata S."/>
        </authorList>
    </citation>
    <scope>NUCLEOTIDE SEQUENCE [LARGE SCALE GENOMIC DNA]</scope>
    <source>
        <strain>cv. Columbia</strain>
    </source>
</reference>
<proteinExistence type="inferred from homology"/>
<feature type="region of interest" description="Disordered" evidence="2">
    <location>
        <begin position="290"/>
        <end position="309"/>
    </location>
</feature>
<keyword evidence="1" id="KW-0234">DNA repair</keyword>
<dbReference type="Pfam" id="PF21530">
    <property type="entry name" value="Pif1_2B_dom"/>
    <property type="match status" value="1"/>
</dbReference>
<dbReference type="Pfam" id="PF05970">
    <property type="entry name" value="PIF1"/>
    <property type="match status" value="1"/>
</dbReference>
<dbReference type="GO" id="GO:0005524">
    <property type="term" value="F:ATP binding"/>
    <property type="evidence" value="ECO:0007669"/>
    <property type="project" value="UniProtKB-KW"/>
</dbReference>
<dbReference type="Pfam" id="PF14214">
    <property type="entry name" value="Helitron_like_N"/>
    <property type="match status" value="1"/>
</dbReference>
<dbReference type="EC" id="5.6.2.3" evidence="1"/>
<name>Q9LW42_ARATH</name>
<dbReference type="ExpressionAtlas" id="Q9LW42">
    <property type="expression patterns" value="baseline"/>
</dbReference>
<evidence type="ECO:0000256" key="1">
    <source>
        <dbReference type="RuleBase" id="RU363044"/>
    </source>
</evidence>
<evidence type="ECO:0000259" key="4">
    <source>
        <dbReference type="Pfam" id="PF14214"/>
    </source>
</evidence>
<dbReference type="SUPFAM" id="SSF52540">
    <property type="entry name" value="P-loop containing nucleoside triphosphate hydrolases"/>
    <property type="match status" value="2"/>
</dbReference>
<feature type="domain" description="DNA helicase Pif1-like 2B" evidence="5">
    <location>
        <begin position="1506"/>
        <end position="1552"/>
    </location>
</feature>
<dbReference type="CDD" id="cd18809">
    <property type="entry name" value="SF1_C_RecD"/>
    <property type="match status" value="1"/>
</dbReference>
<keyword evidence="1" id="KW-0227">DNA damage</keyword>
<feature type="region of interest" description="Disordered" evidence="2">
    <location>
        <begin position="130"/>
        <end position="159"/>
    </location>
</feature>
<comment type="similarity">
    <text evidence="1">Belongs to the helicase family.</text>
</comment>
<dbReference type="Gene3D" id="3.40.50.300">
    <property type="entry name" value="P-loop containing nucleotide triphosphate hydrolases"/>
    <property type="match status" value="1"/>
</dbReference>
<dbReference type="GO" id="GO:0006310">
    <property type="term" value="P:DNA recombination"/>
    <property type="evidence" value="ECO:0007669"/>
    <property type="project" value="UniProtKB-KW"/>
</dbReference>
<comment type="catalytic activity">
    <reaction evidence="1">
        <text>ATP + H2O = ADP + phosphate + H(+)</text>
        <dbReference type="Rhea" id="RHEA:13065"/>
        <dbReference type="ChEBI" id="CHEBI:15377"/>
        <dbReference type="ChEBI" id="CHEBI:15378"/>
        <dbReference type="ChEBI" id="CHEBI:30616"/>
        <dbReference type="ChEBI" id="CHEBI:43474"/>
        <dbReference type="ChEBI" id="CHEBI:456216"/>
        <dbReference type="EC" id="5.6.2.3"/>
    </reaction>
</comment>
<feature type="domain" description="DNA helicase Pif1-like DEAD-box helicase" evidence="3">
    <location>
        <begin position="1259"/>
        <end position="1412"/>
    </location>
</feature>
<dbReference type="InterPro" id="IPR010285">
    <property type="entry name" value="DNA_helicase_pif1-like_DEAD"/>
</dbReference>
<keyword evidence="1" id="KW-0378">Hydrolase</keyword>
<accession>Q9LW42</accession>
<keyword evidence="1" id="KW-0233">DNA recombination</keyword>
<dbReference type="InterPro" id="IPR049163">
    <property type="entry name" value="Pif1-like_2B_dom"/>
</dbReference>
<sequence>MMKMMYINNNKKQKTKKRTRRLFDETNFPSHNQTLGSKNLVPVGSVFGRVISDITNVDLTNRSQTPHTPVSLPLYPANNNGSSSPITPINSLNSILTGDRVLYNTPNTRENIVNPSNSSEVINPTFTRAAAKTRKSENLSKTKSVPSSLRKKTNFKTTNNGDIVNKTTIKRLIAFKRMARKINFPSGGSPDFLTPNQLFGVDYSGNVLSDITNISGESIVSTIRLMSNNKEKVSNDQGVPHSTKLQSKENATSIVRDNTLNDEEIDHSEAIYSDSDRSEEFDDHIFDCSSQEEYESDKDSPTDEVVGPNNMIDMNDLLRRNLNKEFAAAASNKEHGSSTTSRCCMQGQIVLPMLKESPEYMWWLFTSDHPDAKNFRANVRPYNMLFSFTSLGGKVDRSVKKGRGPSMFALQGENYHLIDALKPKPGDYAKFQQLYVMDTDNEVDNRIEVMSKGNNGKTEGVKQKFKKETVSALLKMLDEINPHVANFRIARDRFNIEKEDANFHMRIISNRDTDGRVYNLPSVGEVALIPGDFDDNLDKRDIVLQIKSEKLRRIHECHVSYLSLQYPLLFPKGEDGYRLGIKKTETNTSKRKKKQKDVSMRQWFDYRLQERKDEKHILLRSKRLLQQFIVDAFTMIESNRLRFIKKNQTKLRSTNKQAVQDASDAGDNDLSNKGKSVIIPPSFTGGPAYMQQNYLDAMGTCKHFGFPDLFITFTCNSKWPKITRFVKERKLNAEDKPDIICRIYKMKLENLMDDLTKNHIFGKTKLATYTIEFQKRGLPHAHIIVWMDPRYKFPIADHVDKIIFAEIPDKENDPKLYQAVSECMIHGPCRLVNPNSPCMENGKCSKYYPKNHVENTFLDNEGYPIYRRRDTGRFIKKNKYPCDNRYVVPYNDFLLRKYRAHINVEWCNQSVSVKYLFKYVNKGPDRVTVSLEPHRKEVVSEENNVGETNNDPQEQNQVEDYFDCRYVSACEAMWRIKGYPIHYRQTLVTKLTFHEKGKQPIYVKEGETAESVLYRVNDDETQFTAWFELNKRDPEAAKLLYEQIPNFYTWNGKDKNFRRRKMPGFVVGRINHVPPKIDDAYHLRILINNIRGPKGFDDIKTIEGVVHKTYRDACYALGLLDDDKDYINGIEEANFWCFHKYVRKLFVIMLIFESLSSPAVVWEHTWKILSEDFQRKDSVMFTRAAKNIETTWNRSLEEKMLPQLKPGDEPAFNQLILDERNYNRETLKTIHDDWLKMLTTEQKKVYDKIMDAVLNNKGGGRTAHSRFGIPLTPHETSTCNMERGSDLAELVTAAKLIIWDEAPMMSKYCFESLDKSLKDILSTPEDMPFGGKLIIFGGDFRQILPVILAAGRELIVKSSLNSSHLWQYCKVFKLTKNMRLLQDIDINEAREIEDFSKWILAVGEGKLNQPNDGVTQIQIRDDILIPEGDNPIESIIKAVYGTSFDEERDPKFFQDRAILCPTNDDVNSINDHMLSKLTGEEKIYRSSDSIDPSDTRADKNPVYTPDFLNKIKISGLPNHLLWLKVGCPVMLLRNLDSHGGLMNGTRLQIVRLGDKLVQGRILTGTRVGKLVIIPRMPLTPSDRRLPFKMKRRQFPLSVAFAMTINKSQGQSLGNVGIYLPKPVFSHGQLYVAMSRVKSKGGLKVLITDSKGKQKNETTNVVFKEIFRNL</sequence>
<dbReference type="GO" id="GO:0016887">
    <property type="term" value="F:ATP hydrolysis activity"/>
    <property type="evidence" value="ECO:0007669"/>
    <property type="project" value="RHEA"/>
</dbReference>
<evidence type="ECO:0000313" key="6">
    <source>
        <dbReference type="EMBL" id="BAB01023.1"/>
    </source>
</evidence>
<reference evidence="6" key="1">
    <citation type="journal article" date="2000" name="DNA Res.">
        <title>Structural analysis of Arabidopsis thaliana chromosome 3. I. Sequence features of the regions of 4,504,864 bp covered by sixty P1 and TAC clones.</title>
        <authorList>
            <person name="Sato S."/>
            <person name="Nakamura Y."/>
            <person name="Kaneko T."/>
            <person name="Katoh T."/>
            <person name="Asamizu E."/>
            <person name="Tabata S."/>
        </authorList>
    </citation>
    <scope>NUCLEOTIDE SEQUENCE [LARGE SCALE GENOMIC DNA]</scope>
</reference>
<organism evidence="6">
    <name type="scientific">Arabidopsis thaliana</name>
    <name type="common">Mouse-ear cress</name>
    <dbReference type="NCBI Taxonomy" id="3702"/>
    <lineage>
        <taxon>Eukaryota</taxon>
        <taxon>Viridiplantae</taxon>
        <taxon>Streptophyta</taxon>
        <taxon>Embryophyta</taxon>
        <taxon>Tracheophyta</taxon>
        <taxon>Spermatophyta</taxon>
        <taxon>Magnoliopsida</taxon>
        <taxon>eudicotyledons</taxon>
        <taxon>Gunneridae</taxon>
        <taxon>Pentapetalae</taxon>
        <taxon>rosids</taxon>
        <taxon>malvids</taxon>
        <taxon>Brassicales</taxon>
        <taxon>Brassicaceae</taxon>
        <taxon>Camelineae</taxon>
        <taxon>Arabidopsis</taxon>
    </lineage>
</organism>
<dbReference type="InterPro" id="IPR027417">
    <property type="entry name" value="P-loop_NTPase"/>
</dbReference>
<comment type="cofactor">
    <cofactor evidence="1">
        <name>Mg(2+)</name>
        <dbReference type="ChEBI" id="CHEBI:18420"/>
    </cofactor>
</comment>
<dbReference type="GO" id="GO:0043139">
    <property type="term" value="F:5'-3' DNA helicase activity"/>
    <property type="evidence" value="ECO:0007669"/>
    <property type="project" value="UniProtKB-EC"/>
</dbReference>
<dbReference type="EMBL" id="AB016878">
    <property type="protein sequence ID" value="BAB01023.1"/>
    <property type="molecule type" value="Genomic_DNA"/>
</dbReference>
<dbReference type="InterPro" id="IPR025476">
    <property type="entry name" value="Helitron_helicase-like"/>
</dbReference>
<feature type="region of interest" description="Disordered" evidence="2">
    <location>
        <begin position="232"/>
        <end position="251"/>
    </location>
</feature>
<evidence type="ECO:0000256" key="2">
    <source>
        <dbReference type="SAM" id="MobiDB-lite"/>
    </source>
</evidence>
<feature type="domain" description="Helitron helicase-like" evidence="4">
    <location>
        <begin position="603"/>
        <end position="785"/>
    </location>
</feature>
<keyword evidence="1 6" id="KW-0347">Helicase</keyword>
<protein>
    <recommendedName>
        <fullName evidence="1">ATP-dependent DNA helicase</fullName>
        <ecNumber evidence="1">5.6.2.3</ecNumber>
    </recommendedName>
</protein>
<dbReference type="GO" id="GO:0006281">
    <property type="term" value="P:DNA repair"/>
    <property type="evidence" value="ECO:0007669"/>
    <property type="project" value="UniProtKB-KW"/>
</dbReference>
<dbReference type="FunFam" id="3.40.50.300:FF:002884">
    <property type="entry name" value="ATP-dependent DNA helicase"/>
    <property type="match status" value="1"/>
</dbReference>
<evidence type="ECO:0000259" key="3">
    <source>
        <dbReference type="Pfam" id="PF05970"/>
    </source>
</evidence>
<dbReference type="GO" id="GO:0000723">
    <property type="term" value="P:telomere maintenance"/>
    <property type="evidence" value="ECO:0007669"/>
    <property type="project" value="InterPro"/>
</dbReference>
<keyword evidence="1" id="KW-0547">Nucleotide-binding</keyword>
<dbReference type="PANTHER" id="PTHR10492">
    <property type="match status" value="1"/>
</dbReference>
<evidence type="ECO:0000259" key="5">
    <source>
        <dbReference type="Pfam" id="PF21530"/>
    </source>
</evidence>
<keyword evidence="1" id="KW-0067">ATP-binding</keyword>
<dbReference type="PANTHER" id="PTHR10492:SF101">
    <property type="entry name" value="ATP-DEPENDENT DNA HELICASE"/>
    <property type="match status" value="1"/>
</dbReference>